<dbReference type="GO" id="GO:0022857">
    <property type="term" value="F:transmembrane transporter activity"/>
    <property type="evidence" value="ECO:0007669"/>
    <property type="project" value="InterPro"/>
</dbReference>
<keyword evidence="4 6" id="KW-1133">Transmembrane helix</keyword>
<reference evidence="8 9" key="1">
    <citation type="submission" date="2009-01" db="EMBL/GenBank/DDBJ databases">
        <authorList>
            <person name="Fulton L."/>
            <person name="Clifton S."/>
            <person name="Fulton B."/>
            <person name="Xu J."/>
            <person name="Minx P."/>
            <person name="Pepin K.H."/>
            <person name="Johnson M."/>
            <person name="Bhonagiri V."/>
            <person name="Nash W.E."/>
            <person name="Mardis E.R."/>
            <person name="Wilson R.K."/>
        </authorList>
    </citation>
    <scope>NUCLEOTIDE SEQUENCE [LARGE SCALE GENOMIC DNA]</scope>
    <source>
        <strain evidence="9">DSM 10507 / JCM 14656 / S5a33</strain>
    </source>
</reference>
<name>C0CHY6_BLAHS</name>
<keyword evidence="2" id="KW-0813">Transport</keyword>
<dbReference type="InterPro" id="IPR050327">
    <property type="entry name" value="Proton-linked_MCT"/>
</dbReference>
<accession>C0CHY6</accession>
<dbReference type="HOGENOM" id="CLU_001265_59_7_9"/>
<dbReference type="PROSITE" id="PS50850">
    <property type="entry name" value="MFS"/>
    <property type="match status" value="1"/>
</dbReference>
<proteinExistence type="predicted"/>
<evidence type="ECO:0000259" key="7">
    <source>
        <dbReference type="PROSITE" id="PS50850"/>
    </source>
</evidence>
<dbReference type="PANTHER" id="PTHR11360:SF304">
    <property type="entry name" value="MFS DOMAIN-CONTAINING PROTEIN"/>
    <property type="match status" value="1"/>
</dbReference>
<evidence type="ECO:0000256" key="6">
    <source>
        <dbReference type="SAM" id="Phobius"/>
    </source>
</evidence>
<evidence type="ECO:0000313" key="8">
    <source>
        <dbReference type="EMBL" id="EEG50574.1"/>
    </source>
</evidence>
<dbReference type="EMBL" id="ACBZ01000017">
    <property type="protein sequence ID" value="EEG50574.1"/>
    <property type="molecule type" value="Genomic_DNA"/>
</dbReference>
<dbReference type="SUPFAM" id="SSF103473">
    <property type="entry name" value="MFS general substrate transporter"/>
    <property type="match status" value="1"/>
</dbReference>
<feature type="transmembrane region" description="Helical" evidence="6">
    <location>
        <begin position="137"/>
        <end position="158"/>
    </location>
</feature>
<dbReference type="GeneID" id="86821699"/>
<dbReference type="InterPro" id="IPR036259">
    <property type="entry name" value="MFS_trans_sf"/>
</dbReference>
<dbReference type="PANTHER" id="PTHR11360">
    <property type="entry name" value="MONOCARBOXYLATE TRANSPORTER"/>
    <property type="match status" value="1"/>
</dbReference>
<organism evidence="8 9">
    <name type="scientific">Blautia hydrogenotrophica (strain DSM 10507 / JCM 14656 / S5a33)</name>
    <name type="common">Ruminococcus hydrogenotrophicus</name>
    <dbReference type="NCBI Taxonomy" id="476272"/>
    <lineage>
        <taxon>Bacteria</taxon>
        <taxon>Bacillati</taxon>
        <taxon>Bacillota</taxon>
        <taxon>Clostridia</taxon>
        <taxon>Lachnospirales</taxon>
        <taxon>Lachnospiraceae</taxon>
        <taxon>Blautia</taxon>
    </lineage>
</organism>
<evidence type="ECO:0000256" key="3">
    <source>
        <dbReference type="ARBA" id="ARBA00022692"/>
    </source>
</evidence>
<gene>
    <name evidence="8" type="ORF">RUMHYD_00450</name>
</gene>
<feature type="transmembrane region" description="Helical" evidence="6">
    <location>
        <begin position="164"/>
        <end position="188"/>
    </location>
</feature>
<feature type="domain" description="Major facilitator superfamily (MFS) profile" evidence="7">
    <location>
        <begin position="178"/>
        <end position="401"/>
    </location>
</feature>
<feature type="transmembrane region" description="Helical" evidence="6">
    <location>
        <begin position="372"/>
        <end position="394"/>
    </location>
</feature>
<feature type="transmembrane region" description="Helical" evidence="6">
    <location>
        <begin position="343"/>
        <end position="366"/>
    </location>
</feature>
<dbReference type="RefSeq" id="WP_005945622.1">
    <property type="nucleotide sequence ID" value="NZ_CP136423.1"/>
</dbReference>
<dbReference type="InterPro" id="IPR020846">
    <property type="entry name" value="MFS_dom"/>
</dbReference>
<dbReference type="Pfam" id="PF07690">
    <property type="entry name" value="MFS_1"/>
    <property type="match status" value="1"/>
</dbReference>
<dbReference type="eggNOG" id="COG2223">
    <property type="taxonomic scope" value="Bacteria"/>
</dbReference>
<protein>
    <recommendedName>
        <fullName evidence="7">Major facilitator superfamily (MFS) profile domain-containing protein</fullName>
    </recommendedName>
</protein>
<dbReference type="AlphaFoldDB" id="C0CHY6"/>
<dbReference type="InterPro" id="IPR011701">
    <property type="entry name" value="MFS"/>
</dbReference>
<keyword evidence="5 6" id="KW-0472">Membrane</keyword>
<evidence type="ECO:0000313" key="9">
    <source>
        <dbReference type="Proteomes" id="UP000003100"/>
    </source>
</evidence>
<evidence type="ECO:0000256" key="1">
    <source>
        <dbReference type="ARBA" id="ARBA00004651"/>
    </source>
</evidence>
<feature type="transmembrane region" description="Helical" evidence="6">
    <location>
        <begin position="283"/>
        <end position="302"/>
    </location>
</feature>
<feature type="transmembrane region" description="Helical" evidence="6">
    <location>
        <begin position="308"/>
        <end position="331"/>
    </location>
</feature>
<dbReference type="Gene3D" id="1.20.1250.20">
    <property type="entry name" value="MFS general substrate transporter like domains"/>
    <property type="match status" value="2"/>
</dbReference>
<feature type="transmembrane region" description="Helical" evidence="6">
    <location>
        <begin position="220"/>
        <end position="239"/>
    </location>
</feature>
<comment type="caution">
    <text evidence="8">The sequence shown here is derived from an EMBL/GenBank/DDBJ whole genome shotgun (WGS) entry which is preliminary data.</text>
</comment>
<dbReference type="PATRIC" id="fig|476272.21.peg.3457"/>
<feature type="transmembrane region" description="Helical" evidence="6">
    <location>
        <begin position="74"/>
        <end position="91"/>
    </location>
</feature>
<keyword evidence="3 6" id="KW-0812">Transmembrane</keyword>
<evidence type="ECO:0000256" key="5">
    <source>
        <dbReference type="ARBA" id="ARBA00023136"/>
    </source>
</evidence>
<reference evidence="8 9" key="2">
    <citation type="submission" date="2009-02" db="EMBL/GenBank/DDBJ databases">
        <title>Draft genome sequence of Blautia hydrogenotrophica DSM 10507 (Ruminococcus hydrogenotrophicus DSM 10507).</title>
        <authorList>
            <person name="Sudarsanam P."/>
            <person name="Ley R."/>
            <person name="Guruge J."/>
            <person name="Turnbaugh P.J."/>
            <person name="Mahowald M."/>
            <person name="Liep D."/>
            <person name="Gordon J."/>
        </authorList>
    </citation>
    <scope>NUCLEOTIDE SEQUENCE [LARGE SCALE GENOMIC DNA]</scope>
    <source>
        <strain evidence="9">DSM 10507 / JCM 14656 / S5a33</strain>
    </source>
</reference>
<feature type="transmembrane region" description="Helical" evidence="6">
    <location>
        <begin position="49"/>
        <end position="67"/>
    </location>
</feature>
<evidence type="ECO:0000256" key="2">
    <source>
        <dbReference type="ARBA" id="ARBA00022448"/>
    </source>
</evidence>
<sequence>MNNNKRWSYLIAGTVMLLFLGLIYAWSIFKAPFNEIYTDWTESQLSLTFTISMIFFCLGGFFSGILLKKFPARIVLWFSAALLFIGFFGVSRLNPEQSRSSLMLLYVMYGFFCGGGVGIGYNAVISTVNKWFVDRPGIASGLMLMGFGLGGIILGSAVNTMIKAVGLFTTFLLLAVIVTVILILGSFFMKTPPKVASKNMESSAEEIPSTTTAEMLKSPAFWLFVIWAILLNSAGLLVINSAATIAIAFGAPAVVGLVVSLCNGAGRVIMGSFFDKFGPKPSLFLNVCFTFSAGLFLFLGAVKLGIPFILIGLLIAGIAYGSTPTLGSAFVHRQFGPKYYPVNFSLSNFALIPAAIIGPMISSILIERSGGAYDSTFIMIMLLAIIALVVYLVLNRYLKKS</sequence>
<feature type="transmembrane region" description="Helical" evidence="6">
    <location>
        <begin position="245"/>
        <end position="262"/>
    </location>
</feature>
<comment type="subcellular location">
    <subcellularLocation>
        <location evidence="1">Cell membrane</location>
        <topology evidence="1">Multi-pass membrane protein</topology>
    </subcellularLocation>
</comment>
<evidence type="ECO:0000256" key="4">
    <source>
        <dbReference type="ARBA" id="ARBA00022989"/>
    </source>
</evidence>
<dbReference type="Proteomes" id="UP000003100">
    <property type="component" value="Unassembled WGS sequence"/>
</dbReference>
<dbReference type="GO" id="GO:0005886">
    <property type="term" value="C:plasma membrane"/>
    <property type="evidence" value="ECO:0007669"/>
    <property type="project" value="UniProtKB-SubCell"/>
</dbReference>
<keyword evidence="9" id="KW-1185">Reference proteome</keyword>
<feature type="transmembrane region" description="Helical" evidence="6">
    <location>
        <begin position="7"/>
        <end position="29"/>
    </location>
</feature>
<feature type="transmembrane region" description="Helical" evidence="6">
    <location>
        <begin position="103"/>
        <end position="125"/>
    </location>
</feature>